<dbReference type="AlphaFoldDB" id="A0A919NVG4"/>
<gene>
    <name evidence="2" type="ORF">Ate02nite_87410</name>
</gene>
<keyword evidence="1" id="KW-0732">Signal</keyword>
<evidence type="ECO:0000256" key="1">
    <source>
        <dbReference type="SAM" id="SignalP"/>
    </source>
</evidence>
<dbReference type="SUPFAM" id="SSF63829">
    <property type="entry name" value="Calcium-dependent phosphotriesterase"/>
    <property type="match status" value="1"/>
</dbReference>
<dbReference type="Proteomes" id="UP000623608">
    <property type="component" value="Unassembled WGS sequence"/>
</dbReference>
<dbReference type="EMBL" id="BOMY01000055">
    <property type="protein sequence ID" value="GIF26011.1"/>
    <property type="molecule type" value="Genomic_DNA"/>
</dbReference>
<accession>A0A919NVG4</accession>
<comment type="caution">
    <text evidence="2">The sequence shown here is derived from an EMBL/GenBank/DDBJ whole genome shotgun (WGS) entry which is preliminary data.</text>
</comment>
<feature type="chain" id="PRO_5037663777" description="ScyD/ScyE family protein" evidence="1">
    <location>
        <begin position="27"/>
        <end position="370"/>
    </location>
</feature>
<evidence type="ECO:0000313" key="3">
    <source>
        <dbReference type="Proteomes" id="UP000623608"/>
    </source>
</evidence>
<protein>
    <recommendedName>
        <fullName evidence="4">ScyD/ScyE family protein</fullName>
    </recommendedName>
</protein>
<sequence>MITKRIALTAVLAAGAVLVSSAPAVAAGPSSPVRVASGLDDPRGLAFGPDGALYVAEAGRGGSGPCQKEGPEGGPVCFGRSAAITRVAHGKQKRILRGLPSLASPEGTEAGGVSDVAFDRRGTLYFTVGLGGSPDLRSQMKELSGMAKLYRAGRHGPSVVADLGAYEKRVNPDRVQPPDTNPNSVAVVRDGQVVADAGGNSLVRVGSHGRLSTLAVFPSRTVPAPAIPGGPPAGTPIPMQAVPTSVVQGPDGAYYVGELTGFPFLVGKARVWRVRPGHQPTVYASGFTNIIDLAFGPDRKLYVLEIAKKGLLSGDQTGALIRVDRHGRQKEIASKGLTVPGGLAFRGDSAFVSNCSVCKGTGSVLRISLR</sequence>
<organism evidence="2 3">
    <name type="scientific">Paractinoplanes tereljensis</name>
    <dbReference type="NCBI Taxonomy" id="571912"/>
    <lineage>
        <taxon>Bacteria</taxon>
        <taxon>Bacillati</taxon>
        <taxon>Actinomycetota</taxon>
        <taxon>Actinomycetes</taxon>
        <taxon>Micromonosporales</taxon>
        <taxon>Micromonosporaceae</taxon>
        <taxon>Paractinoplanes</taxon>
    </lineage>
</organism>
<dbReference type="NCBIfam" id="NF033206">
    <property type="entry name" value="ScyE_fam"/>
    <property type="match status" value="1"/>
</dbReference>
<dbReference type="InterPro" id="IPR011042">
    <property type="entry name" value="6-blade_b-propeller_TolB-like"/>
</dbReference>
<keyword evidence="3" id="KW-1185">Reference proteome</keyword>
<name>A0A919NVG4_9ACTN</name>
<dbReference type="RefSeq" id="WP_203813804.1">
    <property type="nucleotide sequence ID" value="NZ_BOMY01000055.1"/>
</dbReference>
<proteinExistence type="predicted"/>
<reference evidence="2" key="1">
    <citation type="submission" date="2021-01" db="EMBL/GenBank/DDBJ databases">
        <title>Whole genome shotgun sequence of Actinoplanes tereljensis NBRC 105297.</title>
        <authorList>
            <person name="Komaki H."/>
            <person name="Tamura T."/>
        </authorList>
    </citation>
    <scope>NUCLEOTIDE SEQUENCE</scope>
    <source>
        <strain evidence="2">NBRC 105297</strain>
    </source>
</reference>
<evidence type="ECO:0000313" key="2">
    <source>
        <dbReference type="EMBL" id="GIF26011.1"/>
    </source>
</evidence>
<dbReference type="Gene3D" id="2.120.10.30">
    <property type="entry name" value="TolB, C-terminal domain"/>
    <property type="match status" value="1"/>
</dbReference>
<evidence type="ECO:0008006" key="4">
    <source>
        <dbReference type="Google" id="ProtNLM"/>
    </source>
</evidence>
<dbReference type="InterPro" id="IPR048031">
    <property type="entry name" value="ScyD/ScyE-like"/>
</dbReference>
<feature type="signal peptide" evidence="1">
    <location>
        <begin position="1"/>
        <end position="26"/>
    </location>
</feature>